<feature type="transmembrane region" description="Helical" evidence="7">
    <location>
        <begin position="647"/>
        <end position="664"/>
    </location>
</feature>
<feature type="transmembrane region" description="Helical" evidence="7">
    <location>
        <begin position="760"/>
        <end position="777"/>
    </location>
</feature>
<dbReference type="Proteomes" id="UP000016930">
    <property type="component" value="Unassembled WGS sequence"/>
</dbReference>
<keyword evidence="3 7" id="KW-1133">Transmembrane helix</keyword>
<feature type="compositionally biased region" description="Polar residues" evidence="6">
    <location>
        <begin position="435"/>
        <end position="446"/>
    </location>
</feature>
<proteinExistence type="inferred from homology"/>
<feature type="compositionally biased region" description="Low complexity" evidence="6">
    <location>
        <begin position="99"/>
        <end position="113"/>
    </location>
</feature>
<evidence type="ECO:0008006" key="12">
    <source>
        <dbReference type="Google" id="ProtNLM"/>
    </source>
</evidence>
<name>M2QG62_CERS8</name>
<dbReference type="STRING" id="914234.M2QG62"/>
<gene>
    <name evidence="10" type="ORF">CERSUDRAFT_115953</name>
</gene>
<feature type="transmembrane region" description="Helical" evidence="7">
    <location>
        <begin position="884"/>
        <end position="905"/>
    </location>
</feature>
<evidence type="ECO:0000256" key="5">
    <source>
        <dbReference type="ARBA" id="ARBA00034125"/>
    </source>
</evidence>
<feature type="domain" description="Threonine/Serine exporter ThrE" evidence="9">
    <location>
        <begin position="784"/>
        <end position="898"/>
    </location>
</feature>
<dbReference type="Pfam" id="PF06738">
    <property type="entry name" value="ThrE"/>
    <property type="match status" value="1"/>
</dbReference>
<feature type="compositionally biased region" description="Basic and acidic residues" evidence="6">
    <location>
        <begin position="198"/>
        <end position="211"/>
    </location>
</feature>
<protein>
    <recommendedName>
        <fullName evidence="12">Threonine/serine exporter-like N-terminal domain-containing protein</fullName>
    </recommendedName>
</protein>
<feature type="region of interest" description="Disordered" evidence="6">
    <location>
        <begin position="428"/>
        <end position="452"/>
    </location>
</feature>
<comment type="subcellular location">
    <subcellularLocation>
        <location evidence="1">Membrane</location>
        <topology evidence="1">Multi-pass membrane protein</topology>
    </subcellularLocation>
</comment>
<evidence type="ECO:0000256" key="7">
    <source>
        <dbReference type="SAM" id="Phobius"/>
    </source>
</evidence>
<evidence type="ECO:0000256" key="1">
    <source>
        <dbReference type="ARBA" id="ARBA00004141"/>
    </source>
</evidence>
<feature type="region of interest" description="Disordered" evidence="6">
    <location>
        <begin position="350"/>
        <end position="415"/>
    </location>
</feature>
<feature type="transmembrane region" description="Helical" evidence="7">
    <location>
        <begin position="839"/>
        <end position="864"/>
    </location>
</feature>
<feature type="transmembrane region" description="Helical" evidence="7">
    <location>
        <begin position="670"/>
        <end position="692"/>
    </location>
</feature>
<sequence>MDSDSPNLPPEATPPTAQQDRPPGGTRRSGYKTPRKVQWVVEEPGESSNSAAHAQLDEHGFDQQAFDELRDALEQHRDTAPSVNTTPSPTHRLSTAITPDSSVPVSPVISPHDVPGEHFIDSNETAGLPGTNVERYSQIQAQKVVRAHKRGLLGTLGFGRSSDSDSDHPRRRERSRSREQPRRRRRFFSGDESDAPTDVEKQRPQSEERAESTYSLPRPNGVLSALLSLYDHGGHASGMSTPARSSFDESKPASIFGPTSSITETESLAPPVVPATSRAEPFASANTSTTSLKLPRGKHFASLGESRMPATRSGAGVFGPLIASTGNITGAAAPTASTVAPNIKRPGYHLSRYSLDNVPTKSDQRKPLQRSRSSHQLHHRSQSIPETDSRSITDSPTPEDHLLGGQLSSTVSHGRHKWTEVLRDLPKSGWRSRAGTPTASSPGTPNTEDEWIQEKKLLAEERKRENRKRRKKAEIYITRHVAEIVQRQEFILKFARAMMMFGGPSHRLQAQVQATAKVLDIELSCMYLPDVMLVSFDDSVTGTSNLKLIRQASALDIGKLSDAYKLYWKVIYDVISVKDASTELDQLMRKPPLYKVWQLIIIGGFCSSMICSVSFSGSFVDSLISFPLGCLLIIIQIFSARNELYSNVFEITVATLLSFIAAALDATPYFCYSAVAASSIVLILPGYIVLCGSLELTSRNIVSGAVRVCFSLIYSLFLGFGLAIGATAYSHITHHKLDVDDITCSVSHNPNGPWWQRTPSVWWAFLTVPGYSLFLSLRNHAPWNRKELALLVVISSVGWVTNHFVGTKFPGQSDISAAVGALAVGFLSNLYGKFFRGNAFVIMITGILFQLPSGLANGGLFTFAAQSDSGSNTNTSYLSGFQTALQLVSVSIGLTVGLGISLVLIHPIGSRRRAGGVFSL</sequence>
<feature type="compositionally biased region" description="Basic residues" evidence="6">
    <location>
        <begin position="367"/>
        <end position="381"/>
    </location>
</feature>
<accession>M2QG62</accession>
<evidence type="ECO:0000313" key="11">
    <source>
        <dbReference type="Proteomes" id="UP000016930"/>
    </source>
</evidence>
<comment type="similarity">
    <text evidence="5">Belongs to the ThrE exporter (TC 2.A.79) family.</text>
</comment>
<dbReference type="EMBL" id="KB445799">
    <property type="protein sequence ID" value="EMD36028.1"/>
    <property type="molecule type" value="Genomic_DNA"/>
</dbReference>
<feature type="transmembrane region" description="Helical" evidence="7">
    <location>
        <begin position="789"/>
        <end position="809"/>
    </location>
</feature>
<evidence type="ECO:0000313" key="10">
    <source>
        <dbReference type="EMBL" id="EMD36028.1"/>
    </source>
</evidence>
<dbReference type="HOGENOM" id="CLU_007078_0_2_1"/>
<feature type="compositionally biased region" description="Basic and acidic residues" evidence="6">
    <location>
        <begin position="162"/>
        <end position="180"/>
    </location>
</feature>
<dbReference type="PANTHER" id="PTHR31082:SF4">
    <property type="entry name" value="PHEROMONE-REGULATED MEMBRANE PROTEIN 10"/>
    <property type="match status" value="1"/>
</dbReference>
<evidence type="ECO:0000259" key="9">
    <source>
        <dbReference type="Pfam" id="PF12821"/>
    </source>
</evidence>
<dbReference type="InterPro" id="IPR051361">
    <property type="entry name" value="ThrE/Ser_Exporter"/>
</dbReference>
<keyword evidence="4 7" id="KW-0472">Membrane</keyword>
<feature type="region of interest" description="Disordered" evidence="6">
    <location>
        <begin position="1"/>
        <end position="64"/>
    </location>
</feature>
<organism evidence="10 11">
    <name type="scientific">Ceriporiopsis subvermispora (strain B)</name>
    <name type="common">White-rot fungus</name>
    <name type="synonym">Gelatoporia subvermispora</name>
    <dbReference type="NCBI Taxonomy" id="914234"/>
    <lineage>
        <taxon>Eukaryota</taxon>
        <taxon>Fungi</taxon>
        <taxon>Dikarya</taxon>
        <taxon>Basidiomycota</taxon>
        <taxon>Agaricomycotina</taxon>
        <taxon>Agaricomycetes</taxon>
        <taxon>Polyporales</taxon>
        <taxon>Gelatoporiaceae</taxon>
        <taxon>Gelatoporia</taxon>
    </lineage>
</organism>
<dbReference type="AlphaFoldDB" id="M2QG62"/>
<feature type="transmembrane region" description="Helical" evidence="7">
    <location>
        <begin position="815"/>
        <end position="832"/>
    </location>
</feature>
<feature type="transmembrane region" description="Helical" evidence="7">
    <location>
        <begin position="704"/>
        <end position="729"/>
    </location>
</feature>
<evidence type="ECO:0000256" key="4">
    <source>
        <dbReference type="ARBA" id="ARBA00023136"/>
    </source>
</evidence>
<feature type="region of interest" description="Disordered" evidence="6">
    <location>
        <begin position="154"/>
        <end position="218"/>
    </location>
</feature>
<dbReference type="InterPro" id="IPR010619">
    <property type="entry name" value="ThrE-like_N"/>
</dbReference>
<feature type="domain" description="Threonine/serine exporter-like N-terminal" evidence="8">
    <location>
        <begin position="489"/>
        <end position="727"/>
    </location>
</feature>
<feature type="compositionally biased region" description="Polar residues" evidence="6">
    <location>
        <begin position="81"/>
        <end position="98"/>
    </location>
</feature>
<reference evidence="10 11" key="1">
    <citation type="journal article" date="2012" name="Proc. Natl. Acad. Sci. U.S.A.">
        <title>Comparative genomics of Ceriporiopsis subvermispora and Phanerochaete chrysosporium provide insight into selective ligninolysis.</title>
        <authorList>
            <person name="Fernandez-Fueyo E."/>
            <person name="Ruiz-Duenas F.J."/>
            <person name="Ferreira P."/>
            <person name="Floudas D."/>
            <person name="Hibbett D.S."/>
            <person name="Canessa P."/>
            <person name="Larrondo L.F."/>
            <person name="James T.Y."/>
            <person name="Seelenfreund D."/>
            <person name="Lobos S."/>
            <person name="Polanco R."/>
            <person name="Tello M."/>
            <person name="Honda Y."/>
            <person name="Watanabe T."/>
            <person name="Watanabe T."/>
            <person name="Ryu J.S."/>
            <person name="Kubicek C.P."/>
            <person name="Schmoll M."/>
            <person name="Gaskell J."/>
            <person name="Hammel K.E."/>
            <person name="St John F.J."/>
            <person name="Vanden Wymelenberg A."/>
            <person name="Sabat G."/>
            <person name="Splinter BonDurant S."/>
            <person name="Syed K."/>
            <person name="Yadav J.S."/>
            <person name="Doddapaneni H."/>
            <person name="Subramanian V."/>
            <person name="Lavin J.L."/>
            <person name="Oguiza J.A."/>
            <person name="Perez G."/>
            <person name="Pisabarro A.G."/>
            <person name="Ramirez L."/>
            <person name="Santoyo F."/>
            <person name="Master E."/>
            <person name="Coutinho P.M."/>
            <person name="Henrissat B."/>
            <person name="Lombard V."/>
            <person name="Magnuson J.K."/>
            <person name="Kuees U."/>
            <person name="Hori C."/>
            <person name="Igarashi K."/>
            <person name="Samejima M."/>
            <person name="Held B.W."/>
            <person name="Barry K.W."/>
            <person name="LaButti K.M."/>
            <person name="Lapidus A."/>
            <person name="Lindquist E.A."/>
            <person name="Lucas S.M."/>
            <person name="Riley R."/>
            <person name="Salamov A.A."/>
            <person name="Hoffmeister D."/>
            <person name="Schwenk D."/>
            <person name="Hadar Y."/>
            <person name="Yarden O."/>
            <person name="de Vries R.P."/>
            <person name="Wiebenga A."/>
            <person name="Stenlid J."/>
            <person name="Eastwood D."/>
            <person name="Grigoriev I.V."/>
            <person name="Berka R.M."/>
            <person name="Blanchette R.A."/>
            <person name="Kersten P."/>
            <person name="Martinez A.T."/>
            <person name="Vicuna R."/>
            <person name="Cullen D."/>
        </authorList>
    </citation>
    <scope>NUCLEOTIDE SEQUENCE [LARGE SCALE GENOMIC DNA]</scope>
    <source>
        <strain evidence="10 11">B</strain>
    </source>
</reference>
<feature type="transmembrane region" description="Helical" evidence="7">
    <location>
        <begin position="623"/>
        <end position="640"/>
    </location>
</feature>
<feature type="compositionally biased region" description="Basic and acidic residues" evidence="6">
    <location>
        <begin position="55"/>
        <end position="64"/>
    </location>
</feature>
<feature type="region of interest" description="Disordered" evidence="6">
    <location>
        <begin position="76"/>
        <end position="131"/>
    </location>
</feature>
<evidence type="ECO:0000256" key="6">
    <source>
        <dbReference type="SAM" id="MobiDB-lite"/>
    </source>
</evidence>
<dbReference type="GO" id="GO:0016020">
    <property type="term" value="C:membrane"/>
    <property type="evidence" value="ECO:0007669"/>
    <property type="project" value="UniProtKB-SubCell"/>
</dbReference>
<dbReference type="OrthoDB" id="413008at2759"/>
<feature type="compositionally biased region" description="Polar residues" evidence="6">
    <location>
        <begin position="384"/>
        <end position="396"/>
    </location>
</feature>
<evidence type="ECO:0000259" key="8">
    <source>
        <dbReference type="Pfam" id="PF06738"/>
    </source>
</evidence>
<evidence type="ECO:0000256" key="3">
    <source>
        <dbReference type="ARBA" id="ARBA00022989"/>
    </source>
</evidence>
<dbReference type="GO" id="GO:0022857">
    <property type="term" value="F:transmembrane transporter activity"/>
    <property type="evidence" value="ECO:0007669"/>
    <property type="project" value="InterPro"/>
</dbReference>
<dbReference type="InterPro" id="IPR024528">
    <property type="entry name" value="ThrE_2"/>
</dbReference>
<keyword evidence="2 7" id="KW-0812">Transmembrane</keyword>
<keyword evidence="11" id="KW-1185">Reference proteome</keyword>
<dbReference type="PANTHER" id="PTHR31082">
    <property type="entry name" value="PHEROMONE-REGULATED MEMBRANE PROTEIN 10"/>
    <property type="match status" value="1"/>
</dbReference>
<dbReference type="Pfam" id="PF12821">
    <property type="entry name" value="ThrE_2"/>
    <property type="match status" value="1"/>
</dbReference>
<evidence type="ECO:0000256" key="2">
    <source>
        <dbReference type="ARBA" id="ARBA00022692"/>
    </source>
</evidence>